<accession>C7RE30</accession>
<dbReference type="InterPro" id="IPR050979">
    <property type="entry name" value="LD-transpeptidase"/>
</dbReference>
<organism evidence="9 10">
    <name type="scientific">Anaerococcus prevotii (strain ATCC 9321 / DSM 20548 / JCM 6508 / NCTC 11806 / PC1)</name>
    <name type="common">Peptostreptococcus prevotii</name>
    <name type="synonym">Peptococcus prevotii</name>
    <dbReference type="NCBI Taxonomy" id="525919"/>
    <lineage>
        <taxon>Bacteria</taxon>
        <taxon>Bacillati</taxon>
        <taxon>Bacillota</taxon>
        <taxon>Tissierellia</taxon>
        <taxon>Tissierellales</taxon>
        <taxon>Peptoniphilaceae</taxon>
        <taxon>Anaerococcus</taxon>
    </lineage>
</organism>
<evidence type="ECO:0000256" key="3">
    <source>
        <dbReference type="ARBA" id="ARBA00022960"/>
    </source>
</evidence>
<comment type="pathway">
    <text evidence="1 6">Cell wall biogenesis; peptidoglycan biosynthesis.</text>
</comment>
<dbReference type="STRING" id="525919.Apre_1420"/>
<protein>
    <submittedName>
        <fullName evidence="9">ErfK/YbiS/YcfS/YnhG family protein</fullName>
    </submittedName>
</protein>
<evidence type="ECO:0000313" key="9">
    <source>
        <dbReference type="EMBL" id="ACV29443.1"/>
    </source>
</evidence>
<keyword evidence="7" id="KW-1133">Transmembrane helix</keyword>
<dbReference type="CDD" id="cd16913">
    <property type="entry name" value="YkuD_like"/>
    <property type="match status" value="1"/>
</dbReference>
<dbReference type="SUPFAM" id="SSF141523">
    <property type="entry name" value="L,D-transpeptidase catalytic domain-like"/>
    <property type="match status" value="1"/>
</dbReference>
<reference evidence="9 10" key="1">
    <citation type="journal article" date="2009" name="Stand. Genomic Sci.">
        <title>Complete genome sequence of Anaerococcus prevotii type strain (PC1).</title>
        <authorList>
            <person name="Labutti K."/>
            <person name="Pukall R."/>
            <person name="Steenblock K."/>
            <person name="Glavina Del Rio T."/>
            <person name="Tice H."/>
            <person name="Copeland A."/>
            <person name="Cheng J.F."/>
            <person name="Lucas S."/>
            <person name="Chen F."/>
            <person name="Nolan M."/>
            <person name="Bruce D."/>
            <person name="Goodwin L."/>
            <person name="Pitluck S."/>
            <person name="Ivanova N."/>
            <person name="Mavromatis K."/>
            <person name="Ovchinnikova G."/>
            <person name="Pati A."/>
            <person name="Chen A."/>
            <person name="Palaniappan K."/>
            <person name="Land M."/>
            <person name="Hauser L."/>
            <person name="Chang Y.J."/>
            <person name="Jeffries C.D."/>
            <person name="Chain P."/>
            <person name="Saunders E."/>
            <person name="Brettin T."/>
            <person name="Detter J.C."/>
            <person name="Han C."/>
            <person name="Goker M."/>
            <person name="Bristow J."/>
            <person name="Eisen J.A."/>
            <person name="Markowitz V."/>
            <person name="Hugenholtz P."/>
            <person name="Kyrpides N.C."/>
            <person name="Klenk H.P."/>
            <person name="Lapidus A."/>
        </authorList>
    </citation>
    <scope>NUCLEOTIDE SEQUENCE [LARGE SCALE GENOMIC DNA]</scope>
    <source>
        <strain evidence="10">ATCC 9321 / DSM 20548 / JCM 6508 / NCTC 11806 / PC1</strain>
    </source>
</reference>
<evidence type="ECO:0000256" key="1">
    <source>
        <dbReference type="ARBA" id="ARBA00004752"/>
    </source>
</evidence>
<evidence type="ECO:0000256" key="5">
    <source>
        <dbReference type="ARBA" id="ARBA00023316"/>
    </source>
</evidence>
<dbReference type="HOGENOM" id="CLU_022707_2_1_9"/>
<dbReference type="Pfam" id="PF03734">
    <property type="entry name" value="YkuD"/>
    <property type="match status" value="1"/>
</dbReference>
<dbReference type="GO" id="GO:0016740">
    <property type="term" value="F:transferase activity"/>
    <property type="evidence" value="ECO:0007669"/>
    <property type="project" value="UniProtKB-KW"/>
</dbReference>
<feature type="domain" description="L,D-TPase catalytic" evidence="8">
    <location>
        <begin position="332"/>
        <end position="458"/>
    </location>
</feature>
<dbReference type="PROSITE" id="PS52029">
    <property type="entry name" value="LD_TPASE"/>
    <property type="match status" value="1"/>
</dbReference>
<dbReference type="Gene3D" id="3.10.20.800">
    <property type="match status" value="1"/>
</dbReference>
<dbReference type="KEGG" id="apr:Apre_1420"/>
<evidence type="ECO:0000256" key="7">
    <source>
        <dbReference type="SAM" id="Phobius"/>
    </source>
</evidence>
<dbReference type="Pfam" id="PF12229">
    <property type="entry name" value="PG_binding_4"/>
    <property type="match status" value="2"/>
</dbReference>
<dbReference type="InterPro" id="IPR022029">
    <property type="entry name" value="YoaR-like_PG-bd"/>
</dbReference>
<evidence type="ECO:0000256" key="2">
    <source>
        <dbReference type="ARBA" id="ARBA00022679"/>
    </source>
</evidence>
<sequence length="470" mass="52609">MITDNKKNNKTWPLVLLGIIGIYLIVTVIFSFITLPNTYINGNDVSFASRESALEAVGDDFKLEVKGRDDRNFVLNSKDIGYDAKIPQNASIDQNPFAWPIYLVNGKKDDLKFDYNIKYDEGKLDELLKESPLFTNVTEPEDASLVFHDGSFDVKDAVMGNKLEYAKVKDQIVKAINSDHEDIELTDEDYKNPEVLSDSKELNDLKEDAKKIEAMNIKFNFNGFDIGLKGDKLVEMLVQKGKVFELDYDKLLAFMKDVADKTDTYGTERKFNATGVGEITVNPGVYGYVLDQTATADEVLKLFNERKSGEVEPVYERYGYERTANGTDIGNTYIEVDISRQYLWFYKNGELVIESPLVTGLVSPGWETNVGVGSILSKSTNAKLEGVDFTGESYKTPVDYWMPIGWDGEGFHDAPWRGGAFGGGIYFSNGSHGCLNLPPYVAQVIYENAEIHTPVIVYESSTNNSPAMAY</sequence>
<dbReference type="SUPFAM" id="SSF143985">
    <property type="entry name" value="L,D-transpeptidase pre-catalytic domain-like"/>
    <property type="match status" value="1"/>
</dbReference>
<dbReference type="GO" id="GO:0071555">
    <property type="term" value="P:cell wall organization"/>
    <property type="evidence" value="ECO:0007669"/>
    <property type="project" value="UniProtKB-UniRule"/>
</dbReference>
<gene>
    <name evidence="9" type="ordered locus">Apre_1420</name>
</gene>
<keyword evidence="4 6" id="KW-0573">Peptidoglycan synthesis</keyword>
<dbReference type="InterPro" id="IPR005490">
    <property type="entry name" value="LD_TPept_cat_dom"/>
</dbReference>
<name>C7RE30_ANAPD</name>
<evidence type="ECO:0000259" key="8">
    <source>
        <dbReference type="PROSITE" id="PS52029"/>
    </source>
</evidence>
<feature type="transmembrane region" description="Helical" evidence="7">
    <location>
        <begin position="12"/>
        <end position="33"/>
    </location>
</feature>
<dbReference type="PANTHER" id="PTHR30582:SF33">
    <property type="entry name" value="EXPORTED PROTEIN"/>
    <property type="match status" value="1"/>
</dbReference>
<dbReference type="GO" id="GO:0005576">
    <property type="term" value="C:extracellular region"/>
    <property type="evidence" value="ECO:0007669"/>
    <property type="project" value="TreeGrafter"/>
</dbReference>
<dbReference type="Proteomes" id="UP000002294">
    <property type="component" value="Chromosome"/>
</dbReference>
<evidence type="ECO:0000256" key="6">
    <source>
        <dbReference type="PROSITE-ProRule" id="PRU01373"/>
    </source>
</evidence>
<dbReference type="Gene3D" id="2.40.440.10">
    <property type="entry name" value="L,D-transpeptidase catalytic domain-like"/>
    <property type="match status" value="1"/>
</dbReference>
<proteinExistence type="predicted"/>
<dbReference type="InterPro" id="IPR038054">
    <property type="entry name" value="LD_TPept-like_central_sf"/>
</dbReference>
<keyword evidence="7" id="KW-0812">Transmembrane</keyword>
<dbReference type="UniPathway" id="UPA00219"/>
<dbReference type="GO" id="GO:0018104">
    <property type="term" value="P:peptidoglycan-protein cross-linking"/>
    <property type="evidence" value="ECO:0007669"/>
    <property type="project" value="TreeGrafter"/>
</dbReference>
<evidence type="ECO:0000256" key="4">
    <source>
        <dbReference type="ARBA" id="ARBA00022984"/>
    </source>
</evidence>
<dbReference type="PANTHER" id="PTHR30582">
    <property type="entry name" value="L,D-TRANSPEPTIDASE"/>
    <property type="match status" value="1"/>
</dbReference>
<dbReference type="GO" id="GO:0008360">
    <property type="term" value="P:regulation of cell shape"/>
    <property type="evidence" value="ECO:0007669"/>
    <property type="project" value="UniProtKB-UniRule"/>
</dbReference>
<keyword evidence="7" id="KW-0472">Membrane</keyword>
<evidence type="ECO:0000313" key="10">
    <source>
        <dbReference type="Proteomes" id="UP000002294"/>
    </source>
</evidence>
<dbReference type="EMBL" id="CP001708">
    <property type="protein sequence ID" value="ACV29443.1"/>
    <property type="molecule type" value="Genomic_DNA"/>
</dbReference>
<feature type="active site" description="Nucleophile" evidence="6">
    <location>
        <position position="434"/>
    </location>
</feature>
<feature type="active site" description="Proton donor/acceptor" evidence="6">
    <location>
        <position position="412"/>
    </location>
</feature>
<keyword evidence="2" id="KW-0808">Transferase</keyword>
<dbReference type="InterPro" id="IPR038063">
    <property type="entry name" value="Transpep_catalytic_dom"/>
</dbReference>
<keyword evidence="3 6" id="KW-0133">Cell shape</keyword>
<keyword evidence="10" id="KW-1185">Reference proteome</keyword>
<dbReference type="eggNOG" id="COG1376">
    <property type="taxonomic scope" value="Bacteria"/>
</dbReference>
<dbReference type="AlphaFoldDB" id="C7RE30"/>
<dbReference type="GO" id="GO:0071972">
    <property type="term" value="F:peptidoglycan L,D-transpeptidase activity"/>
    <property type="evidence" value="ECO:0007669"/>
    <property type="project" value="TreeGrafter"/>
</dbReference>
<keyword evidence="5 6" id="KW-0961">Cell wall biogenesis/degradation</keyword>